<dbReference type="SUPFAM" id="SSF46689">
    <property type="entry name" value="Homeodomain-like"/>
    <property type="match status" value="1"/>
</dbReference>
<dbReference type="PRINTS" id="PR00024">
    <property type="entry name" value="HOMEOBOX"/>
</dbReference>
<dbReference type="EMBL" id="CAEY01001178">
    <property type="status" value="NOT_ANNOTATED_CDS"/>
    <property type="molecule type" value="Genomic_DNA"/>
</dbReference>
<keyword evidence="2 5" id="KW-0238">DNA-binding</keyword>
<feature type="region of interest" description="Disordered" evidence="7">
    <location>
        <begin position="318"/>
        <end position="337"/>
    </location>
</feature>
<dbReference type="GO" id="GO:0030154">
    <property type="term" value="P:cell differentiation"/>
    <property type="evidence" value="ECO:0007669"/>
    <property type="project" value="TreeGrafter"/>
</dbReference>
<dbReference type="PRINTS" id="PR00031">
    <property type="entry name" value="HTHREPRESSR"/>
</dbReference>
<dbReference type="InterPro" id="IPR017970">
    <property type="entry name" value="Homeobox_CS"/>
</dbReference>
<dbReference type="FunFam" id="1.10.10.60:FF:000067">
    <property type="entry name" value="NK6 homeobox 1"/>
    <property type="match status" value="1"/>
</dbReference>
<evidence type="ECO:0000256" key="5">
    <source>
        <dbReference type="PROSITE-ProRule" id="PRU00108"/>
    </source>
</evidence>
<evidence type="ECO:0000256" key="2">
    <source>
        <dbReference type="ARBA" id="ARBA00023125"/>
    </source>
</evidence>
<feature type="region of interest" description="Disordered" evidence="7">
    <location>
        <begin position="1"/>
        <end position="90"/>
    </location>
</feature>
<accession>T1L4X2</accession>
<comment type="subcellular location">
    <subcellularLocation>
        <location evidence="1 5 6">Nucleus</location>
    </subcellularLocation>
</comment>
<reference evidence="9" key="2">
    <citation type="submission" date="2015-06" db="UniProtKB">
        <authorList>
            <consortium name="EnsemblMetazoa"/>
        </authorList>
    </citation>
    <scope>IDENTIFICATION</scope>
</reference>
<dbReference type="PANTHER" id="PTHR24340">
    <property type="entry name" value="HOMEOBOX PROTEIN NKX"/>
    <property type="match status" value="1"/>
</dbReference>
<organism evidence="9 10">
    <name type="scientific">Tetranychus urticae</name>
    <name type="common">Two-spotted spider mite</name>
    <dbReference type="NCBI Taxonomy" id="32264"/>
    <lineage>
        <taxon>Eukaryota</taxon>
        <taxon>Metazoa</taxon>
        <taxon>Ecdysozoa</taxon>
        <taxon>Arthropoda</taxon>
        <taxon>Chelicerata</taxon>
        <taxon>Arachnida</taxon>
        <taxon>Acari</taxon>
        <taxon>Acariformes</taxon>
        <taxon>Trombidiformes</taxon>
        <taxon>Prostigmata</taxon>
        <taxon>Eleutherengona</taxon>
        <taxon>Raphignathae</taxon>
        <taxon>Tetranychoidea</taxon>
        <taxon>Tetranychidae</taxon>
        <taxon>Tetranychus</taxon>
    </lineage>
</organism>
<dbReference type="GO" id="GO:0005634">
    <property type="term" value="C:nucleus"/>
    <property type="evidence" value="ECO:0007669"/>
    <property type="project" value="UniProtKB-SubCell"/>
</dbReference>
<feature type="region of interest" description="Disordered" evidence="7">
    <location>
        <begin position="212"/>
        <end position="234"/>
    </location>
</feature>
<dbReference type="AlphaFoldDB" id="T1L4X2"/>
<dbReference type="Pfam" id="PF00046">
    <property type="entry name" value="Homeodomain"/>
    <property type="match status" value="1"/>
</dbReference>
<feature type="region of interest" description="Disordered" evidence="7">
    <location>
        <begin position="99"/>
        <end position="118"/>
    </location>
</feature>
<dbReference type="GO" id="GO:0000981">
    <property type="term" value="F:DNA-binding transcription factor activity, RNA polymerase II-specific"/>
    <property type="evidence" value="ECO:0007669"/>
    <property type="project" value="InterPro"/>
</dbReference>
<dbReference type="eggNOG" id="KOG0847">
    <property type="taxonomic scope" value="Eukaryota"/>
</dbReference>
<keyword evidence="10" id="KW-1185">Reference proteome</keyword>
<evidence type="ECO:0000256" key="7">
    <source>
        <dbReference type="SAM" id="MobiDB-lite"/>
    </source>
</evidence>
<proteinExistence type="predicted"/>
<dbReference type="OMA" id="SLYWNSM"/>
<feature type="DNA-binding region" description="Homeobox" evidence="5">
    <location>
        <begin position="258"/>
        <end position="317"/>
    </location>
</feature>
<dbReference type="InterPro" id="IPR050394">
    <property type="entry name" value="Homeobox_NK-like"/>
</dbReference>
<evidence type="ECO:0000256" key="4">
    <source>
        <dbReference type="ARBA" id="ARBA00023242"/>
    </source>
</evidence>
<dbReference type="OrthoDB" id="6159439at2759"/>
<name>T1L4X2_TETUR</name>
<reference evidence="10" key="1">
    <citation type="submission" date="2011-08" db="EMBL/GenBank/DDBJ databases">
        <authorList>
            <person name="Rombauts S."/>
        </authorList>
    </citation>
    <scope>NUCLEOTIDE SEQUENCE</scope>
    <source>
        <strain evidence="10">London</strain>
    </source>
</reference>
<evidence type="ECO:0000256" key="1">
    <source>
        <dbReference type="ARBA" id="ARBA00004123"/>
    </source>
</evidence>
<keyword evidence="4 5" id="KW-0539">Nucleus</keyword>
<dbReference type="KEGG" id="tut:107370312"/>
<dbReference type="PROSITE" id="PS50071">
    <property type="entry name" value="HOMEOBOX_2"/>
    <property type="match status" value="1"/>
</dbReference>
<feature type="domain" description="Homeobox" evidence="8">
    <location>
        <begin position="256"/>
        <end position="316"/>
    </location>
</feature>
<evidence type="ECO:0000313" key="10">
    <source>
        <dbReference type="Proteomes" id="UP000015104"/>
    </source>
</evidence>
<gene>
    <name evidence="9" type="primary">107370312</name>
</gene>
<dbReference type="Gene3D" id="1.10.10.60">
    <property type="entry name" value="Homeodomain-like"/>
    <property type="match status" value="1"/>
</dbReference>
<feature type="compositionally biased region" description="Low complexity" evidence="7">
    <location>
        <begin position="1"/>
        <end position="49"/>
    </location>
</feature>
<evidence type="ECO:0000313" key="9">
    <source>
        <dbReference type="EnsemblMetazoa" id="tetur41g00430.1"/>
    </source>
</evidence>
<dbReference type="InterPro" id="IPR000047">
    <property type="entry name" value="HTH_motif"/>
</dbReference>
<dbReference type="HOGENOM" id="CLU_824712_0_0_1"/>
<dbReference type="EnsemblMetazoa" id="tetur41g00430.1">
    <property type="protein sequence ID" value="tetur41g00430.1"/>
    <property type="gene ID" value="tetur41g00430"/>
</dbReference>
<dbReference type="InterPro" id="IPR009057">
    <property type="entry name" value="Homeodomain-like_sf"/>
</dbReference>
<dbReference type="GO" id="GO:0000978">
    <property type="term" value="F:RNA polymerase II cis-regulatory region sequence-specific DNA binding"/>
    <property type="evidence" value="ECO:0007669"/>
    <property type="project" value="TreeGrafter"/>
</dbReference>
<dbReference type="PROSITE" id="PS00027">
    <property type="entry name" value="HOMEOBOX_1"/>
    <property type="match status" value="1"/>
</dbReference>
<dbReference type="InterPro" id="IPR001356">
    <property type="entry name" value="HD"/>
</dbReference>
<dbReference type="Proteomes" id="UP000015104">
    <property type="component" value="Unassembled WGS sequence"/>
</dbReference>
<dbReference type="InterPro" id="IPR020479">
    <property type="entry name" value="HD_metazoa"/>
</dbReference>
<feature type="compositionally biased region" description="Low complexity" evidence="7">
    <location>
        <begin position="64"/>
        <end position="87"/>
    </location>
</feature>
<dbReference type="CDD" id="cd00086">
    <property type="entry name" value="homeodomain"/>
    <property type="match status" value="1"/>
</dbReference>
<evidence type="ECO:0000259" key="8">
    <source>
        <dbReference type="PROSITE" id="PS50071"/>
    </source>
</evidence>
<protein>
    <recommendedName>
        <fullName evidence="8">Homeobox domain-containing protein</fullName>
    </recommendedName>
</protein>
<evidence type="ECO:0000256" key="3">
    <source>
        <dbReference type="ARBA" id="ARBA00023155"/>
    </source>
</evidence>
<sequence>MFLSSTNRSSINSIISNTNNPNNNCNNSNSNSNSDNNNNNGNTNNNSSSPENGISNCGSPPLKSYSASSVASPNSSLSSSPGASATSHRISDILSRPSALTSSLSNHSHQHSHPHPTPTVAAVAASAALGSALAAGALPRFSIGATGDVYFGPTNGGLHKLAANSLYWNSMVHNQALWRERLASATGHGAEGGGSGGTNGDANATIGNGAVKSEPSIGNSGLPVHSSHHQHHPNHSVHAMVHNGLTSTLGLTEKDGKKKHTRPTFSGHQIYILEKTFEQTKYLAGPERAKLAYALGMSESQVKVWFQNRRTKWRKKHAADMATAKKRHNSETESICS</sequence>
<dbReference type="PANTHER" id="PTHR24340:SF35">
    <property type="entry name" value="HGTX, ISOFORM C"/>
    <property type="match status" value="1"/>
</dbReference>
<evidence type="ECO:0000256" key="6">
    <source>
        <dbReference type="RuleBase" id="RU000682"/>
    </source>
</evidence>
<keyword evidence="3 5" id="KW-0371">Homeobox</keyword>
<dbReference type="SMART" id="SM00389">
    <property type="entry name" value="HOX"/>
    <property type="match status" value="1"/>
</dbReference>